<evidence type="ECO:0000313" key="2">
    <source>
        <dbReference type="EMBL" id="MBB5836397.1"/>
    </source>
</evidence>
<organism evidence="2 3">
    <name type="scientific">Kribbella italica</name>
    <dbReference type="NCBI Taxonomy" id="1540520"/>
    <lineage>
        <taxon>Bacteria</taxon>
        <taxon>Bacillati</taxon>
        <taxon>Actinomycetota</taxon>
        <taxon>Actinomycetes</taxon>
        <taxon>Propionibacteriales</taxon>
        <taxon>Kribbellaceae</taxon>
        <taxon>Kribbella</taxon>
    </lineage>
</organism>
<dbReference type="Proteomes" id="UP000549971">
    <property type="component" value="Unassembled WGS sequence"/>
</dbReference>
<evidence type="ECO:0000313" key="3">
    <source>
        <dbReference type="Proteomes" id="UP000549971"/>
    </source>
</evidence>
<reference evidence="2 3" key="1">
    <citation type="submission" date="2020-08" db="EMBL/GenBank/DDBJ databases">
        <title>Sequencing the genomes of 1000 actinobacteria strains.</title>
        <authorList>
            <person name="Klenk H.-P."/>
        </authorList>
    </citation>
    <scope>NUCLEOTIDE SEQUENCE [LARGE SCALE GENOMIC DNA]</scope>
    <source>
        <strain evidence="2 3">DSM 28967</strain>
    </source>
</reference>
<proteinExistence type="predicted"/>
<gene>
    <name evidence="2" type="ORF">HDA39_003131</name>
</gene>
<feature type="compositionally biased region" description="Basic and acidic residues" evidence="1">
    <location>
        <begin position="58"/>
        <end position="69"/>
    </location>
</feature>
<keyword evidence="3" id="KW-1185">Reference proteome</keyword>
<comment type="caution">
    <text evidence="2">The sequence shown here is derived from an EMBL/GenBank/DDBJ whole genome shotgun (WGS) entry which is preliminary data.</text>
</comment>
<feature type="region of interest" description="Disordered" evidence="1">
    <location>
        <begin position="22"/>
        <end position="75"/>
    </location>
</feature>
<protein>
    <submittedName>
        <fullName evidence="2">Uncharacterized protein</fullName>
    </submittedName>
</protein>
<sequence length="85" mass="9663">MLTALTHPEVVERLVVGEAAPAKPLRRTAARRSRDRECPAPVPRLRRPHHGDAPAIEPIHDRDRHRADPASHNYLDRCPALQTNW</sequence>
<name>A0A7W9J781_9ACTN</name>
<dbReference type="EMBL" id="JACHMY010000001">
    <property type="protein sequence ID" value="MBB5836397.1"/>
    <property type="molecule type" value="Genomic_DNA"/>
</dbReference>
<accession>A0A7W9J781</accession>
<dbReference type="AlphaFoldDB" id="A0A7W9J781"/>
<evidence type="ECO:0000256" key="1">
    <source>
        <dbReference type="SAM" id="MobiDB-lite"/>
    </source>
</evidence>